<feature type="compositionally biased region" description="Gly residues" evidence="1">
    <location>
        <begin position="293"/>
        <end position="302"/>
    </location>
</feature>
<accession>A0A7S3AU38</accession>
<feature type="region of interest" description="Disordered" evidence="1">
    <location>
        <begin position="239"/>
        <end position="302"/>
    </location>
</feature>
<organism evidence="2">
    <name type="scientific">Haptolina ericina</name>
    <dbReference type="NCBI Taxonomy" id="156174"/>
    <lineage>
        <taxon>Eukaryota</taxon>
        <taxon>Haptista</taxon>
        <taxon>Haptophyta</taxon>
        <taxon>Prymnesiophyceae</taxon>
        <taxon>Prymnesiales</taxon>
        <taxon>Prymnesiaceae</taxon>
        <taxon>Haptolina</taxon>
    </lineage>
</organism>
<feature type="compositionally biased region" description="Polar residues" evidence="1">
    <location>
        <begin position="155"/>
        <end position="164"/>
    </location>
</feature>
<reference evidence="2" key="1">
    <citation type="submission" date="2021-01" db="EMBL/GenBank/DDBJ databases">
        <authorList>
            <person name="Corre E."/>
            <person name="Pelletier E."/>
            <person name="Niang G."/>
            <person name="Scheremetjew M."/>
            <person name="Finn R."/>
            <person name="Kale V."/>
            <person name="Holt S."/>
            <person name="Cochrane G."/>
            <person name="Meng A."/>
            <person name="Brown T."/>
            <person name="Cohen L."/>
        </authorList>
    </citation>
    <scope>NUCLEOTIDE SEQUENCE</scope>
    <source>
        <strain evidence="2">CCMP281</strain>
    </source>
</reference>
<dbReference type="AlphaFoldDB" id="A0A7S3AU38"/>
<feature type="region of interest" description="Disordered" evidence="1">
    <location>
        <begin position="141"/>
        <end position="168"/>
    </location>
</feature>
<proteinExistence type="predicted"/>
<feature type="compositionally biased region" description="Low complexity" evidence="1">
    <location>
        <begin position="245"/>
        <end position="270"/>
    </location>
</feature>
<sequence length="302" mass="32251">MWGDGTIPPAVALRGGHGSRLLMEYLVGPTVVRDCGCGDAKLVLCPPRQMGPHNATARPQYEPFGLYNAAGGAVEIYMKTAACETLLRRVEEHGQVYLASYAGQSFRVRRADDQRLLMQQTVGEVIIRHCDTPTATVRAGSLGGWDGTGWDGKSSDGTPGESTSEGAAAAAARVEGLERRLAEMEGLLSDHRRWTGNQLDRVVKHLAGERQRVSSEIYERLSASSSRIEVLEQHIPQHLRKHAGAAEGEQGAAGTEASVEEQQQQHGQQQHGRDSDSDSDSDPGGTIHQVGVGANGQAGLAG</sequence>
<evidence type="ECO:0000256" key="1">
    <source>
        <dbReference type="SAM" id="MobiDB-lite"/>
    </source>
</evidence>
<feature type="compositionally biased region" description="Gly residues" evidence="1">
    <location>
        <begin position="141"/>
        <end position="150"/>
    </location>
</feature>
<protein>
    <submittedName>
        <fullName evidence="2">Uncharacterized protein</fullName>
    </submittedName>
</protein>
<name>A0A7S3AU38_9EUKA</name>
<dbReference type="EMBL" id="HBHX01024567">
    <property type="protein sequence ID" value="CAE0113008.1"/>
    <property type="molecule type" value="Transcribed_RNA"/>
</dbReference>
<evidence type="ECO:0000313" key="2">
    <source>
        <dbReference type="EMBL" id="CAE0113008.1"/>
    </source>
</evidence>
<gene>
    <name evidence="2" type="ORF">HERI1096_LOCUS13668</name>
</gene>